<dbReference type="EMBL" id="FMSH01000475">
    <property type="protein sequence ID" value="SCU94467.1"/>
    <property type="molecule type" value="Genomic_DNA"/>
</dbReference>
<sequence length="161" mass="17643">MPASKHRKIRRPRPARPCGLPVMFRFSSNAEVDLQLIPHVELSKILDGTATEAAWHTLAFRINVGQVVATLYFAENQELRDAMDAAVIAVADVGKRFHLRGRLGVTGDEFRAIGQALNLTDDMQRACTRRQLLAATLQAENRATAHGPVEAGQIVHLAEAA</sequence>
<dbReference type="AlphaFoldDB" id="A0A1K0JWN6"/>
<name>A0A1K0JWN6_CUPNE</name>
<gene>
    <name evidence="1" type="ORF">CNECB9_5260051</name>
</gene>
<proteinExistence type="predicted"/>
<protein>
    <submittedName>
        <fullName evidence="1">Uncharacterized protein</fullName>
    </submittedName>
</protein>
<accession>A0A1K0JWN6</accession>
<evidence type="ECO:0000313" key="1">
    <source>
        <dbReference type="EMBL" id="SCU94467.1"/>
    </source>
</evidence>
<dbReference type="RefSeq" id="WP_340529487.1">
    <property type="nucleotide sequence ID" value="NZ_FMSH01000475.1"/>
</dbReference>
<reference evidence="1" key="1">
    <citation type="submission" date="2016-09" db="EMBL/GenBank/DDBJ databases">
        <authorList>
            <person name="Capua I."/>
            <person name="De Benedictis P."/>
            <person name="Joannis T."/>
            <person name="Lombin L.H."/>
            <person name="Cattoli G."/>
        </authorList>
    </citation>
    <scope>NUCLEOTIDE SEQUENCE</scope>
    <source>
        <strain evidence="1">B9</strain>
    </source>
</reference>
<organism evidence="1">
    <name type="scientific">Cupriavidus necator</name>
    <name type="common">Alcaligenes eutrophus</name>
    <name type="synonym">Ralstonia eutropha</name>
    <dbReference type="NCBI Taxonomy" id="106590"/>
    <lineage>
        <taxon>Bacteria</taxon>
        <taxon>Pseudomonadati</taxon>
        <taxon>Pseudomonadota</taxon>
        <taxon>Betaproteobacteria</taxon>
        <taxon>Burkholderiales</taxon>
        <taxon>Burkholderiaceae</taxon>
        <taxon>Cupriavidus</taxon>
    </lineage>
</organism>